<evidence type="ECO:0000256" key="3">
    <source>
        <dbReference type="ARBA" id="ARBA00022691"/>
    </source>
</evidence>
<evidence type="ECO:0000256" key="2">
    <source>
        <dbReference type="ARBA" id="ARBA00022679"/>
    </source>
</evidence>
<proteinExistence type="predicted"/>
<dbReference type="InterPro" id="IPR013780">
    <property type="entry name" value="Glyco_hydro_b"/>
</dbReference>
<keyword evidence="1 5" id="KW-0489">Methyltransferase</keyword>
<comment type="caution">
    <text evidence="5">The sequence shown here is derived from an EMBL/GenBank/DDBJ whole genome shotgun (WGS) entry which is preliminary data.</text>
</comment>
<evidence type="ECO:0000259" key="4">
    <source>
        <dbReference type="Pfam" id="PF10672"/>
    </source>
</evidence>
<dbReference type="Gene3D" id="3.40.50.150">
    <property type="entry name" value="Vaccinia Virus protein VP39"/>
    <property type="match status" value="1"/>
</dbReference>
<dbReference type="GO" id="GO:0008168">
    <property type="term" value="F:methyltransferase activity"/>
    <property type="evidence" value="ECO:0007669"/>
    <property type="project" value="UniProtKB-KW"/>
</dbReference>
<keyword evidence="6" id="KW-1185">Reference proteome</keyword>
<evidence type="ECO:0000256" key="1">
    <source>
        <dbReference type="ARBA" id="ARBA00022603"/>
    </source>
</evidence>
<organism evidence="5 6">
    <name type="scientific">Copranaerobaculum intestinale</name>
    <dbReference type="NCBI Taxonomy" id="2692629"/>
    <lineage>
        <taxon>Bacteria</taxon>
        <taxon>Bacillati</taxon>
        <taxon>Bacillota</taxon>
        <taxon>Erysipelotrichia</taxon>
        <taxon>Erysipelotrichales</taxon>
        <taxon>Erysipelotrichaceae</taxon>
        <taxon>Copranaerobaculum</taxon>
    </lineage>
</organism>
<dbReference type="InterPro" id="IPR019614">
    <property type="entry name" value="SAM-dep_methyl-trfase"/>
</dbReference>
<dbReference type="PANTHER" id="PTHR43042">
    <property type="entry name" value="SAM-DEPENDENT METHYLTRANSFERASE"/>
    <property type="match status" value="1"/>
</dbReference>
<reference evidence="5 6" key="1">
    <citation type="submission" date="2019-12" db="EMBL/GenBank/DDBJ databases">
        <authorList>
            <person name="Yang R."/>
        </authorList>
    </citation>
    <scope>NUCLEOTIDE SEQUENCE [LARGE SCALE GENOMIC DNA]</scope>
    <source>
        <strain evidence="5 6">DONG20-135</strain>
    </source>
</reference>
<gene>
    <name evidence="5" type="ORF">GSF08_03685</name>
</gene>
<accession>A0A6N8U4D0</accession>
<name>A0A6N8U4D0_9FIRM</name>
<evidence type="ECO:0000313" key="6">
    <source>
        <dbReference type="Proteomes" id="UP000434036"/>
    </source>
</evidence>
<reference evidence="5 6" key="2">
    <citation type="submission" date="2020-01" db="EMBL/GenBank/DDBJ databases">
        <title>Clostridiaceae sp. nov. isolated from the gut of human by culturomics.</title>
        <authorList>
            <person name="Chang Y."/>
        </authorList>
    </citation>
    <scope>NUCLEOTIDE SEQUENCE [LARGE SCALE GENOMIC DNA]</scope>
    <source>
        <strain evidence="5 6">DONG20-135</strain>
    </source>
</reference>
<sequence length="291" mass="33473">MNQIADQWKDYECIDAGSGEKLERWKDVILRRPDPAVLWPIRKEDHEWIQPHAHYHRSNKGGGAWEYKQKVKDSWVISYKQLRFKVSPTGFKHTGLFPEQAANWDFMMKKIQDCDHPVRVLNLFAYTGGATMACASAGAEEVVHVDASKGMVNWAKENMELSHLQDHKIRFIVDDVLKFVAREKRRGRTYHAIIMDPPSYGRGPQGEIWKIEEQLYPLIFACLDILDDDPLFFLVNAYTTGFPLTSLYNILSESVLQKHPKGRIETGEIGLPISRSNLTLPCGIYGRWVSQ</sequence>
<dbReference type="EMBL" id="WUUQ01000001">
    <property type="protein sequence ID" value="MXQ73036.1"/>
    <property type="molecule type" value="Genomic_DNA"/>
</dbReference>
<dbReference type="PANTHER" id="PTHR43042:SF2">
    <property type="entry name" value="SAM-DEPENDENT METHYLTRANSFERASE"/>
    <property type="match status" value="1"/>
</dbReference>
<feature type="domain" description="S-adenosylmethionine-dependent methyltransferase" evidence="4">
    <location>
        <begin position="70"/>
        <end position="203"/>
    </location>
</feature>
<dbReference type="Proteomes" id="UP000434036">
    <property type="component" value="Unassembled WGS sequence"/>
</dbReference>
<dbReference type="Gene3D" id="2.60.40.1180">
    <property type="entry name" value="Golgi alpha-mannosidase II"/>
    <property type="match status" value="1"/>
</dbReference>
<keyword evidence="2 5" id="KW-0808">Transferase</keyword>
<dbReference type="Pfam" id="PF10672">
    <property type="entry name" value="Methyltrans_SAM"/>
    <property type="match status" value="1"/>
</dbReference>
<evidence type="ECO:0000313" key="5">
    <source>
        <dbReference type="EMBL" id="MXQ73036.1"/>
    </source>
</evidence>
<dbReference type="SUPFAM" id="SSF53335">
    <property type="entry name" value="S-adenosyl-L-methionine-dependent methyltransferases"/>
    <property type="match status" value="1"/>
</dbReference>
<dbReference type="RefSeq" id="WP_160624464.1">
    <property type="nucleotide sequence ID" value="NZ_WUUQ01000001.1"/>
</dbReference>
<dbReference type="AlphaFoldDB" id="A0A6N8U4D0"/>
<dbReference type="CDD" id="cd02440">
    <property type="entry name" value="AdoMet_MTases"/>
    <property type="match status" value="1"/>
</dbReference>
<protein>
    <submittedName>
        <fullName evidence="5">SAM-dependent methyltransferase</fullName>
    </submittedName>
</protein>
<keyword evidence="3" id="KW-0949">S-adenosyl-L-methionine</keyword>
<dbReference type="InterPro" id="IPR029063">
    <property type="entry name" value="SAM-dependent_MTases_sf"/>
</dbReference>
<dbReference type="GO" id="GO:0032259">
    <property type="term" value="P:methylation"/>
    <property type="evidence" value="ECO:0007669"/>
    <property type="project" value="UniProtKB-KW"/>
</dbReference>